<feature type="domain" description="Polysaccharide chain length determinant N-terminal" evidence="7">
    <location>
        <begin position="2"/>
        <end position="97"/>
    </location>
</feature>
<dbReference type="Pfam" id="PF02706">
    <property type="entry name" value="Wzz"/>
    <property type="match status" value="1"/>
</dbReference>
<evidence type="ECO:0008006" key="11">
    <source>
        <dbReference type="Google" id="ProtNLM"/>
    </source>
</evidence>
<dbReference type="EMBL" id="JACMYG010000001">
    <property type="protein sequence ID" value="MBC2688403.1"/>
    <property type="molecule type" value="Genomic_DNA"/>
</dbReference>
<dbReference type="Proteomes" id="UP000526003">
    <property type="component" value="Unassembled WGS sequence"/>
</dbReference>
<reference evidence="9 10" key="1">
    <citation type="submission" date="2020-08" db="EMBL/GenBank/DDBJ databases">
        <title>Pseudomonas sp. nov.</title>
        <authorList>
            <person name="Gieschler S."/>
            <person name="Fiedler G."/>
            <person name="Brinks E."/>
            <person name="Boehnlein C."/>
            <person name="Franz C.M.A.P."/>
            <person name="Kabisch J."/>
        </authorList>
    </citation>
    <scope>NUCLEOTIDE SEQUENCE [LARGE SCALE GENOMIC DNA]</scope>
    <source>
        <strain evidence="9 10">MBT-1</strain>
    </source>
</reference>
<feature type="domain" description="Tyrosine-protein kinase G-rich" evidence="8">
    <location>
        <begin position="413"/>
        <end position="475"/>
    </location>
</feature>
<keyword evidence="3 6" id="KW-0812">Transmembrane</keyword>
<dbReference type="PANTHER" id="PTHR32309:SF13">
    <property type="entry name" value="FERRIC ENTEROBACTIN TRANSPORT PROTEIN FEPE"/>
    <property type="match status" value="1"/>
</dbReference>
<evidence type="ECO:0000259" key="8">
    <source>
        <dbReference type="Pfam" id="PF13807"/>
    </source>
</evidence>
<keyword evidence="2" id="KW-1003">Cell membrane</keyword>
<accession>A0A7X1KVL4</accession>
<gene>
    <name evidence="9" type="ORF">H7995_01175</name>
</gene>
<evidence type="ECO:0000256" key="5">
    <source>
        <dbReference type="ARBA" id="ARBA00023136"/>
    </source>
</evidence>
<keyword evidence="5 6" id="KW-0472">Membrane</keyword>
<dbReference type="Pfam" id="PF13807">
    <property type="entry name" value="GNVR"/>
    <property type="match status" value="1"/>
</dbReference>
<organism evidence="9 10">
    <name type="scientific">Pseudomonas kielensis</name>
    <dbReference type="NCBI Taxonomy" id="2762577"/>
    <lineage>
        <taxon>Bacteria</taxon>
        <taxon>Pseudomonadati</taxon>
        <taxon>Pseudomonadota</taxon>
        <taxon>Gammaproteobacteria</taxon>
        <taxon>Pseudomonadales</taxon>
        <taxon>Pseudomonadaceae</taxon>
        <taxon>Pseudomonas</taxon>
    </lineage>
</organism>
<comment type="caution">
    <text evidence="9">The sequence shown here is derived from an EMBL/GenBank/DDBJ whole genome shotgun (WGS) entry which is preliminary data.</text>
</comment>
<dbReference type="AlphaFoldDB" id="A0A7X1KVL4"/>
<dbReference type="GO" id="GO:0005886">
    <property type="term" value="C:plasma membrane"/>
    <property type="evidence" value="ECO:0007669"/>
    <property type="project" value="UniProtKB-SubCell"/>
</dbReference>
<keyword evidence="10" id="KW-1185">Reference proteome</keyword>
<dbReference type="RefSeq" id="WP_166589805.1">
    <property type="nucleotide sequence ID" value="NZ_CP090311.1"/>
</dbReference>
<dbReference type="PANTHER" id="PTHR32309">
    <property type="entry name" value="TYROSINE-PROTEIN KINASE"/>
    <property type="match status" value="1"/>
</dbReference>
<evidence type="ECO:0000256" key="3">
    <source>
        <dbReference type="ARBA" id="ARBA00022692"/>
    </source>
</evidence>
<name>A0A7X1KVL4_9PSED</name>
<keyword evidence="4 6" id="KW-1133">Transmembrane helix</keyword>
<dbReference type="InterPro" id="IPR003856">
    <property type="entry name" value="LPS_length_determ_N"/>
</dbReference>
<dbReference type="GO" id="GO:0004713">
    <property type="term" value="F:protein tyrosine kinase activity"/>
    <property type="evidence" value="ECO:0007669"/>
    <property type="project" value="TreeGrafter"/>
</dbReference>
<evidence type="ECO:0000256" key="1">
    <source>
        <dbReference type="ARBA" id="ARBA00004651"/>
    </source>
</evidence>
<evidence type="ECO:0000256" key="4">
    <source>
        <dbReference type="ARBA" id="ARBA00022989"/>
    </source>
</evidence>
<protein>
    <recommendedName>
        <fullName evidence="11">Chain-length determining protein</fullName>
    </recommendedName>
</protein>
<evidence type="ECO:0000313" key="10">
    <source>
        <dbReference type="Proteomes" id="UP000526003"/>
    </source>
</evidence>
<comment type="subcellular location">
    <subcellularLocation>
        <location evidence="1">Cell membrane</location>
        <topology evidence="1">Multi-pass membrane protein</topology>
    </subcellularLocation>
</comment>
<dbReference type="InterPro" id="IPR032807">
    <property type="entry name" value="GNVR"/>
</dbReference>
<feature type="transmembrane region" description="Helical" evidence="6">
    <location>
        <begin position="15"/>
        <end position="35"/>
    </location>
</feature>
<evidence type="ECO:0000256" key="6">
    <source>
        <dbReference type="SAM" id="Phobius"/>
    </source>
</evidence>
<sequence length="505" mass="56605">MSIRDVLNILFKRRYVAICFFLAVLIGGFVGLKVYPATYDATARLLVRLGQEDIYMPVLSSSQFRTPMMSVVREEQLHSEAEIITSEGLSEQVVDKLTPQVLFPGIDIDHPWYTPKGWLQMATQAYAGLESFFFPQSGNRDLRSKAISRLQNDLSAEPVKSSNIIEVTLKSKSPQAAALGVNELVKHYLTERVRVYQREQTGFISTQLEELDGQIKGIEATLEHFRNDRQIMDVDLQRSMQIEKLKDARKNIDTTSLMVEQTDKQIGVLRSQLSGLPQVTELDGQQGSNSYALSEMNKQLTDLKRQEADTIARLSPSDPKVSSLREQITVVERGIAEQRGQRDTNSRRGINPLNARVRDDLMKSEAAMAGYRQGLATLKEQEAADVARLNEINNVEAQFKELEQKLGVLRDSRKLYLEKLEETRFLNEQASSQIGNVSVVSWATVNTKPVSPKLWMVLIGVLVGGLLGGIGLAFVIEFFDDSLKSDSDVRRYLGLPVIAKVPNLG</sequence>
<feature type="transmembrane region" description="Helical" evidence="6">
    <location>
        <begin position="454"/>
        <end position="476"/>
    </location>
</feature>
<evidence type="ECO:0000259" key="7">
    <source>
        <dbReference type="Pfam" id="PF02706"/>
    </source>
</evidence>
<proteinExistence type="predicted"/>
<evidence type="ECO:0000256" key="2">
    <source>
        <dbReference type="ARBA" id="ARBA00022475"/>
    </source>
</evidence>
<dbReference type="InterPro" id="IPR050445">
    <property type="entry name" value="Bact_polysacc_biosynth/exp"/>
</dbReference>
<evidence type="ECO:0000313" key="9">
    <source>
        <dbReference type="EMBL" id="MBC2688403.1"/>
    </source>
</evidence>